<reference evidence="3 4" key="1">
    <citation type="submission" date="2023-05" db="EMBL/GenBank/DDBJ databases">
        <title>Microbacterium dauci sp.nov., Isolated from Carrot Rhizosphere Soil.</title>
        <authorList>
            <person name="Xiao Z."/>
            <person name="Zheng J."/>
        </authorList>
    </citation>
    <scope>NUCLEOTIDE SEQUENCE [LARGE SCALE GENOMIC DNA]</scope>
    <source>
        <strain evidence="3 4">LX3-4</strain>
    </source>
</reference>
<feature type="transmembrane region" description="Helical" evidence="2">
    <location>
        <begin position="64"/>
        <end position="85"/>
    </location>
</feature>
<comment type="caution">
    <text evidence="3">The sequence shown here is derived from an EMBL/GenBank/DDBJ whole genome shotgun (WGS) entry which is preliminary data.</text>
</comment>
<feature type="transmembrane region" description="Helical" evidence="2">
    <location>
        <begin position="112"/>
        <end position="136"/>
    </location>
</feature>
<gene>
    <name evidence="3" type="ORF">QNI14_03085</name>
</gene>
<evidence type="ECO:0000313" key="4">
    <source>
        <dbReference type="Proteomes" id="UP001321481"/>
    </source>
</evidence>
<keyword evidence="2" id="KW-1133">Transmembrane helix</keyword>
<feature type="transmembrane region" description="Helical" evidence="2">
    <location>
        <begin position="143"/>
        <end position="167"/>
    </location>
</feature>
<dbReference type="SUPFAM" id="SSF103473">
    <property type="entry name" value="MFS general substrate transporter"/>
    <property type="match status" value="1"/>
</dbReference>
<dbReference type="RefSeq" id="WP_283714732.1">
    <property type="nucleotide sequence ID" value="NZ_JASJND010000001.1"/>
</dbReference>
<dbReference type="Proteomes" id="UP001321481">
    <property type="component" value="Unassembled WGS sequence"/>
</dbReference>
<accession>A0ABT6ZCP8</accession>
<feature type="region of interest" description="Disordered" evidence="1">
    <location>
        <begin position="1"/>
        <end position="53"/>
    </location>
</feature>
<dbReference type="EMBL" id="JASJND010000001">
    <property type="protein sequence ID" value="MDJ1113432.1"/>
    <property type="molecule type" value="Genomic_DNA"/>
</dbReference>
<evidence type="ECO:0000256" key="2">
    <source>
        <dbReference type="SAM" id="Phobius"/>
    </source>
</evidence>
<feature type="compositionally biased region" description="Low complexity" evidence="1">
    <location>
        <begin position="30"/>
        <end position="39"/>
    </location>
</feature>
<keyword evidence="2" id="KW-0812">Transmembrane</keyword>
<evidence type="ECO:0000313" key="3">
    <source>
        <dbReference type="EMBL" id="MDJ1113432.1"/>
    </source>
</evidence>
<protein>
    <submittedName>
        <fullName evidence="3">DUF6264 family protein</fullName>
    </submittedName>
</protein>
<dbReference type="Pfam" id="PF19779">
    <property type="entry name" value="DUF6264"/>
    <property type="match status" value="1"/>
</dbReference>
<sequence length="177" mass="19102">MSDLRPRPQYGEYATPEEQRAAIKQPLPEPVVAPEQVPPARHPHPPTGPATTVAARPTRLADRIITIALLTYGLLTVMGAAPQMVDFTGFAETWMQVAGVEGEFTNISAGNAWGIAAACIFIGGWLLTAFLSWLSLSRRRVTWWIPLVGAIVTFLIVSVCLAVPMVGDPAVSAYFMS</sequence>
<evidence type="ECO:0000256" key="1">
    <source>
        <dbReference type="SAM" id="MobiDB-lite"/>
    </source>
</evidence>
<name>A0ABT6ZCP8_9MICO</name>
<keyword evidence="2" id="KW-0472">Membrane</keyword>
<keyword evidence="4" id="KW-1185">Reference proteome</keyword>
<proteinExistence type="predicted"/>
<dbReference type="InterPro" id="IPR036259">
    <property type="entry name" value="MFS_trans_sf"/>
</dbReference>
<dbReference type="InterPro" id="IPR046231">
    <property type="entry name" value="DUF6264"/>
</dbReference>
<organism evidence="3 4">
    <name type="scientific">Microbacterium dauci</name>
    <dbReference type="NCBI Taxonomy" id="3048008"/>
    <lineage>
        <taxon>Bacteria</taxon>
        <taxon>Bacillati</taxon>
        <taxon>Actinomycetota</taxon>
        <taxon>Actinomycetes</taxon>
        <taxon>Micrococcales</taxon>
        <taxon>Microbacteriaceae</taxon>
        <taxon>Microbacterium</taxon>
    </lineage>
</organism>